<feature type="chain" id="PRO_5039221805" evidence="7">
    <location>
        <begin position="21"/>
        <end position="336"/>
    </location>
</feature>
<feature type="domain" description="ABC transporter substrate-binding protein PnrA-like" evidence="8">
    <location>
        <begin position="41"/>
        <end position="335"/>
    </location>
</feature>
<evidence type="ECO:0000256" key="5">
    <source>
        <dbReference type="ARBA" id="ARBA00023136"/>
    </source>
</evidence>
<dbReference type="PANTHER" id="PTHR34296:SF2">
    <property type="entry name" value="ABC TRANSPORTER GUANOSINE-BINDING PROTEIN NUPN"/>
    <property type="match status" value="1"/>
</dbReference>
<evidence type="ECO:0000256" key="4">
    <source>
        <dbReference type="ARBA" id="ARBA00022729"/>
    </source>
</evidence>
<keyword evidence="10" id="KW-1185">Reference proteome</keyword>
<dbReference type="InterPro" id="IPR050957">
    <property type="entry name" value="BMP_lipoprotein"/>
</dbReference>
<comment type="subcellular location">
    <subcellularLocation>
        <location evidence="1">Cell membrane</location>
        <topology evidence="1">Lipid-anchor</topology>
    </subcellularLocation>
</comment>
<reference evidence="9 10" key="1">
    <citation type="journal article" date="2011" name="J. Bacteriol.">
        <title>Genome sequence of Brevibacillus laterosporus LMG 15441, a pathogen of invertebrates.</title>
        <authorList>
            <person name="Djukic M."/>
            <person name="Poehlein A."/>
            <person name="Thurmer A."/>
            <person name="Daniel R."/>
        </authorList>
    </citation>
    <scope>NUCLEOTIDE SEQUENCE [LARGE SCALE GENOMIC DNA]</scope>
    <source>
        <strain evidence="9 10">LMG 15441</strain>
    </source>
</reference>
<dbReference type="Proteomes" id="UP000005850">
    <property type="component" value="Chromosome"/>
</dbReference>
<evidence type="ECO:0000256" key="3">
    <source>
        <dbReference type="ARBA" id="ARBA00022475"/>
    </source>
</evidence>
<evidence type="ECO:0000313" key="9">
    <source>
        <dbReference type="EMBL" id="AIG28398.1"/>
    </source>
</evidence>
<gene>
    <name evidence="9" type="primary">tmpC_3</name>
    <name evidence="9" type="ORF">BRLA_c041210</name>
</gene>
<keyword evidence="6" id="KW-0449">Lipoprotein</keyword>
<comment type="similarity">
    <text evidence="2">Belongs to the BMP lipoprotein family.</text>
</comment>
<dbReference type="Pfam" id="PF02608">
    <property type="entry name" value="Bmp"/>
    <property type="match status" value="1"/>
</dbReference>
<keyword evidence="9" id="KW-0675">Receptor</keyword>
<accession>A0A075RAZ2</accession>
<evidence type="ECO:0000256" key="6">
    <source>
        <dbReference type="ARBA" id="ARBA00023288"/>
    </source>
</evidence>
<keyword evidence="3" id="KW-1003">Cell membrane</keyword>
<name>A0A075RAZ2_BRELA</name>
<dbReference type="PANTHER" id="PTHR34296">
    <property type="entry name" value="TRANSCRIPTIONAL ACTIVATOR PROTEIN MED"/>
    <property type="match status" value="1"/>
</dbReference>
<keyword evidence="5" id="KW-0472">Membrane</keyword>
<sequence length="336" mass="36074">MKKMISRVLPLLLVLPLALSGCGNQKQATPASDAKSNVKIGMVTSVGTVNDNSFNQGTWEGLQKVKNDKGAEVQYLQSSSDADIIPNLNQFVKEKWDLTFGIGFPIMEHVQKVAKENPEAKLAVIDTVVEAPNVTSVVFKEEEGSFLAGVVAALTSKTKKVGFVGGIEIPVTKRFEKGFLAGVKAADPSVQVNTIYTGAFDKPDAGKSAASSLYNQGADILYHAAGASGDGVFNEAKARKGKGENVWVIGVDMDQSLVFGDDVTLTSMMKRVDQAAYLVATDYMTGKFEGGKTLSLGLKENGVGLSESSRKNISEDVWKKVEEFRNKIINGEIKIQ</sequence>
<dbReference type="GO" id="GO:0005886">
    <property type="term" value="C:plasma membrane"/>
    <property type="evidence" value="ECO:0007669"/>
    <property type="project" value="UniProtKB-SubCell"/>
</dbReference>
<protein>
    <submittedName>
        <fullName evidence="9">Purine nucleoside receptor A</fullName>
    </submittedName>
</protein>
<keyword evidence="4 7" id="KW-0732">Signal</keyword>
<dbReference type="Gene3D" id="3.40.50.2300">
    <property type="match status" value="2"/>
</dbReference>
<dbReference type="AlphaFoldDB" id="A0A075RAZ2"/>
<dbReference type="RefSeq" id="WP_003334603.1">
    <property type="nucleotide sequence ID" value="NZ_CP007806.1"/>
</dbReference>
<dbReference type="InterPro" id="IPR028082">
    <property type="entry name" value="Peripla_BP_I"/>
</dbReference>
<dbReference type="KEGG" id="blr:BRLA_c041210"/>
<evidence type="ECO:0000256" key="7">
    <source>
        <dbReference type="SAM" id="SignalP"/>
    </source>
</evidence>
<evidence type="ECO:0000259" key="8">
    <source>
        <dbReference type="Pfam" id="PF02608"/>
    </source>
</evidence>
<dbReference type="InterPro" id="IPR003760">
    <property type="entry name" value="PnrA-like"/>
</dbReference>
<evidence type="ECO:0000256" key="1">
    <source>
        <dbReference type="ARBA" id="ARBA00004193"/>
    </source>
</evidence>
<dbReference type="CDD" id="cd06354">
    <property type="entry name" value="PBP1_PrnA-like"/>
    <property type="match status" value="1"/>
</dbReference>
<dbReference type="HOGENOM" id="CLU_038813_0_0_9"/>
<organism evidence="9 10">
    <name type="scientific">Brevibacillus laterosporus LMG 15441</name>
    <dbReference type="NCBI Taxonomy" id="1042163"/>
    <lineage>
        <taxon>Bacteria</taxon>
        <taxon>Bacillati</taxon>
        <taxon>Bacillota</taxon>
        <taxon>Bacilli</taxon>
        <taxon>Bacillales</taxon>
        <taxon>Paenibacillaceae</taxon>
        <taxon>Brevibacillus</taxon>
    </lineage>
</organism>
<dbReference type="EMBL" id="CP007806">
    <property type="protein sequence ID" value="AIG28398.1"/>
    <property type="molecule type" value="Genomic_DNA"/>
</dbReference>
<dbReference type="SUPFAM" id="SSF53822">
    <property type="entry name" value="Periplasmic binding protein-like I"/>
    <property type="match status" value="1"/>
</dbReference>
<evidence type="ECO:0000313" key="10">
    <source>
        <dbReference type="Proteomes" id="UP000005850"/>
    </source>
</evidence>
<dbReference type="eggNOG" id="COG1744">
    <property type="taxonomic scope" value="Bacteria"/>
</dbReference>
<proteinExistence type="inferred from homology"/>
<dbReference type="PROSITE" id="PS51257">
    <property type="entry name" value="PROKAR_LIPOPROTEIN"/>
    <property type="match status" value="1"/>
</dbReference>
<feature type="signal peptide" evidence="7">
    <location>
        <begin position="1"/>
        <end position="20"/>
    </location>
</feature>
<dbReference type="STRING" id="1042163.BRLA_c041210"/>
<evidence type="ECO:0000256" key="2">
    <source>
        <dbReference type="ARBA" id="ARBA00008610"/>
    </source>
</evidence>